<dbReference type="GO" id="GO:0016740">
    <property type="term" value="F:transferase activity"/>
    <property type="evidence" value="ECO:0007669"/>
    <property type="project" value="UniProtKB-KW"/>
</dbReference>
<dbReference type="GeneID" id="70292653"/>
<comment type="caution">
    <text evidence="2">The sequence shown here is derived from an EMBL/GenBank/DDBJ whole genome shotgun (WGS) entry which is preliminary data.</text>
</comment>
<dbReference type="AlphaFoldDB" id="A0A9P7ZE42"/>
<gene>
    <name evidence="2" type="ORF">F5Z01DRAFT_630787</name>
</gene>
<dbReference type="InterPro" id="IPR015421">
    <property type="entry name" value="PyrdxlP-dep_Trfase_major"/>
</dbReference>
<evidence type="ECO:0000259" key="1">
    <source>
        <dbReference type="Pfam" id="PF00266"/>
    </source>
</evidence>
<dbReference type="SUPFAM" id="SSF53383">
    <property type="entry name" value="PLP-dependent transferases"/>
    <property type="match status" value="1"/>
</dbReference>
<dbReference type="OrthoDB" id="420046at2759"/>
<keyword evidence="2" id="KW-0808">Transferase</keyword>
<proteinExistence type="predicted"/>
<dbReference type="InterPro" id="IPR000192">
    <property type="entry name" value="Aminotrans_V_dom"/>
</dbReference>
<dbReference type="InterPro" id="IPR015422">
    <property type="entry name" value="PyrdxlP-dep_Trfase_small"/>
</dbReference>
<dbReference type="InterPro" id="IPR015424">
    <property type="entry name" value="PyrdxlP-dep_Trfase"/>
</dbReference>
<name>A0A9P7ZE42_9HYPO</name>
<accession>A0A9P7ZE42</accession>
<feature type="domain" description="Aminotransferase class V" evidence="1">
    <location>
        <begin position="21"/>
        <end position="388"/>
    </location>
</feature>
<evidence type="ECO:0000313" key="2">
    <source>
        <dbReference type="EMBL" id="KAG9249875.1"/>
    </source>
</evidence>
<protein>
    <submittedName>
        <fullName evidence="2">Pyridoxal phosphate-dependent transferase</fullName>
    </submittedName>
</protein>
<dbReference type="Gene3D" id="3.40.640.10">
    <property type="entry name" value="Type I PLP-dependent aspartate aminotransferase-like (Major domain)"/>
    <property type="match status" value="1"/>
</dbReference>
<dbReference type="EMBL" id="MU251288">
    <property type="protein sequence ID" value="KAG9249875.1"/>
    <property type="molecule type" value="Genomic_DNA"/>
</dbReference>
<dbReference type="RefSeq" id="XP_046113799.1">
    <property type="nucleotide sequence ID" value="XM_046261750.1"/>
</dbReference>
<dbReference type="Proteomes" id="UP000887229">
    <property type="component" value="Unassembled WGS sequence"/>
</dbReference>
<dbReference type="PANTHER" id="PTHR43586">
    <property type="entry name" value="CYSTEINE DESULFURASE"/>
    <property type="match status" value="1"/>
</dbReference>
<dbReference type="Gene3D" id="3.90.1150.10">
    <property type="entry name" value="Aspartate Aminotransferase, domain 1"/>
    <property type="match status" value="1"/>
</dbReference>
<dbReference type="Pfam" id="PF00266">
    <property type="entry name" value="Aminotran_5"/>
    <property type="match status" value="1"/>
</dbReference>
<reference evidence="2" key="1">
    <citation type="journal article" date="2021" name="IMA Fungus">
        <title>Genomic characterization of three marine fungi, including Emericellopsis atlantica sp. nov. with signatures of a generalist lifestyle and marine biomass degradation.</title>
        <authorList>
            <person name="Hagestad O.C."/>
            <person name="Hou L."/>
            <person name="Andersen J.H."/>
            <person name="Hansen E.H."/>
            <person name="Altermark B."/>
            <person name="Li C."/>
            <person name="Kuhnert E."/>
            <person name="Cox R.J."/>
            <person name="Crous P.W."/>
            <person name="Spatafora J.W."/>
            <person name="Lail K."/>
            <person name="Amirebrahimi M."/>
            <person name="Lipzen A."/>
            <person name="Pangilinan J."/>
            <person name="Andreopoulos W."/>
            <person name="Hayes R.D."/>
            <person name="Ng V."/>
            <person name="Grigoriev I.V."/>
            <person name="Jackson S.A."/>
            <person name="Sutton T.D.S."/>
            <person name="Dobson A.D.W."/>
            <person name="Rama T."/>
        </authorList>
    </citation>
    <scope>NUCLEOTIDE SEQUENCE</scope>
    <source>
        <strain evidence="2">TS7</strain>
    </source>
</reference>
<organism evidence="2 3">
    <name type="scientific">Emericellopsis atlantica</name>
    <dbReference type="NCBI Taxonomy" id="2614577"/>
    <lineage>
        <taxon>Eukaryota</taxon>
        <taxon>Fungi</taxon>
        <taxon>Dikarya</taxon>
        <taxon>Ascomycota</taxon>
        <taxon>Pezizomycotina</taxon>
        <taxon>Sordariomycetes</taxon>
        <taxon>Hypocreomycetidae</taxon>
        <taxon>Hypocreales</taxon>
        <taxon>Bionectriaceae</taxon>
        <taxon>Emericellopsis</taxon>
    </lineage>
</organism>
<keyword evidence="3" id="KW-1185">Reference proteome</keyword>
<evidence type="ECO:0000313" key="3">
    <source>
        <dbReference type="Proteomes" id="UP000887229"/>
    </source>
</evidence>
<dbReference type="PANTHER" id="PTHR43586:SF21">
    <property type="entry name" value="PYRIDOXAL PHOSPHATE (PLP)-DEPENDENT ASPARTATE AMINOTRANSFERASE SUPERFAMILY"/>
    <property type="match status" value="1"/>
</dbReference>
<sequence>MDSTQSEQVRSRFPALKQDQVYLDNAGGSQTLDSVITSIIDYLTNNNVQLGASYHVSQTSTSRFGKAFEAGARYINAHQDEVVFGSSTTQLFRNLSYVLNFEPGDEIIVSMIDHEANIAPWVALAKRQELVLKWWKPSGSEDPNLYAGSLYDLLSHRTKLVTCTHASNILGYVHDIKNITAAAHSVGALVCVDGVAYAPHRPIDVKDLGVDFYAFSWYKVFGPHIAMLYGSWRAQQHLGSLGHFFNPQTSLDNKLGMSGASYELAQAVPEVVDYLTPSGGAESRFKDIAQHEWELHSTLVKTLQEFQNVTIYGLGDNSPATRLATVSFTVEGWNSKALVLAVEAESNYGIRWGSFYSERLVRDILGLGPEGVVRVSMVHYNSVEEIQGLCSLLGKLIGQSSAQKVQ</sequence>